<feature type="region of interest" description="Disordered" evidence="1">
    <location>
        <begin position="957"/>
        <end position="1003"/>
    </location>
</feature>
<feature type="region of interest" description="Disordered" evidence="1">
    <location>
        <begin position="1199"/>
        <end position="1270"/>
    </location>
</feature>
<feature type="compositionally biased region" description="Polar residues" evidence="1">
    <location>
        <begin position="1199"/>
        <end position="1209"/>
    </location>
</feature>
<feature type="region of interest" description="Disordered" evidence="1">
    <location>
        <begin position="718"/>
        <end position="823"/>
    </location>
</feature>
<feature type="compositionally biased region" description="Low complexity" evidence="1">
    <location>
        <begin position="1216"/>
        <end position="1237"/>
    </location>
</feature>
<organism evidence="2 3">
    <name type="scientific">Cyclotella atomus</name>
    <dbReference type="NCBI Taxonomy" id="382360"/>
    <lineage>
        <taxon>Eukaryota</taxon>
        <taxon>Sar</taxon>
        <taxon>Stramenopiles</taxon>
        <taxon>Ochrophyta</taxon>
        <taxon>Bacillariophyta</taxon>
        <taxon>Coscinodiscophyceae</taxon>
        <taxon>Thalassiosirophycidae</taxon>
        <taxon>Stephanodiscales</taxon>
        <taxon>Stephanodiscaceae</taxon>
        <taxon>Cyclotella</taxon>
    </lineage>
</organism>
<evidence type="ECO:0000313" key="3">
    <source>
        <dbReference type="Proteomes" id="UP001530400"/>
    </source>
</evidence>
<evidence type="ECO:0000256" key="1">
    <source>
        <dbReference type="SAM" id="MobiDB-lite"/>
    </source>
</evidence>
<feature type="compositionally biased region" description="Acidic residues" evidence="1">
    <location>
        <begin position="962"/>
        <end position="973"/>
    </location>
</feature>
<feature type="region of interest" description="Disordered" evidence="1">
    <location>
        <begin position="869"/>
        <end position="941"/>
    </location>
</feature>
<reference evidence="2 3" key="1">
    <citation type="submission" date="2024-10" db="EMBL/GenBank/DDBJ databases">
        <title>Updated reference genomes for cyclostephanoid diatoms.</title>
        <authorList>
            <person name="Roberts W.R."/>
            <person name="Alverson A.J."/>
        </authorList>
    </citation>
    <scope>NUCLEOTIDE SEQUENCE [LARGE SCALE GENOMIC DNA]</scope>
    <source>
        <strain evidence="2 3">AJA010-31</strain>
    </source>
</reference>
<dbReference type="InterPro" id="IPR051024">
    <property type="entry name" value="GlcNAc_Chitin_IntDeg"/>
</dbReference>
<feature type="compositionally biased region" description="Low complexity" evidence="1">
    <location>
        <begin position="1247"/>
        <end position="1262"/>
    </location>
</feature>
<proteinExistence type="predicted"/>
<sequence length="1270" mass="134093">MPSASATSTATKRPNLFAKQHTRQTEPEVNLQTCYYNLLQAAVYDDTVSQSDFITFIQLSSNNTFGVTNEWGMNITGFNMLNPEFVGIYNLYACGDALIGCPSIEGIPIGVGGSGLQDSSGGGGGLLSGICNSVYEAIDELSLSSPTNGPSAGGASSPPTTAPVVGGVPTTSPTIGATREDRAPTFYPSYVPTLPPMAGVSNTPVSAPTDDCPDMYVPDTFYQAFDQVTNPNDEFGGTQIYECKDAPYTQWCSQAAYEPGVSISWGEAWSLVGECGSGAATTVPATDGPTVTQDGGTSCPDMYVPDTFYQAFDQVTNPNDEFGGTQIYECKDAPYTQWCSQAAYEPGVSISWGEAWSLVGECENVSSTTVFATDGSTATDATEVTNPDLTTAMPITTDVMNVTTPSSEVTSVSSTVVIEGSTIESGATTPADASTVITTLAPGSTDAVATTESSTEAVGPALVSQCRIITKTDQLYSGSLPIEFQYEVGNDIFLNAQKIESGEPENDMKSVLMDSTTLLVEEVVADTFRRRGLRSGAVDVRVLEVTYSNGTTSIGNFTDILCPNTLPGTALCQKLSCRTELVLSNEPKLATELKFKQSLYKAIDDGLMVFPENSGVIYSHSLRAVTAITEAVTLPDEGDKSTEGGEEKGTNSWVVPVSVTVAVLGVLLIVLLIGLHVVRRRHKSEAELVQNSLDGDDLSDDIKGPEVEMRQQKEFLQFDVEQGNVVESSKPSAKPKKNGKNPFFESLSSSSSSKKSSKSSSSSGSSSKSSSNVSSSTDEDLDERKPSRGIDTSNLEPQKGSELNKQSREDFGTSGQSMGSSRSMYRAGVEALLKESCPEELENLDELMNEYAGREEELIGQLSSMLASMNRSSNAEMELEEDEDEHGTLFSSVSSMTSGQDDKSPIPTGYNHVQGQIESALDGKKSPSEAAPDNKSAAAAAAAATLFTGVSTKMGLAADWSSSDDSDDSDDSSSNEGSSEWSTDEGLSSVDASLETEGSTVVNTTPSMLAAIEVASSIAKQVGVNDVGSLSSKSDDGDHATKMELNEAIQAGDWTAVSATAALLAKSEVPVKMSLSETSVSSGMSGSTLGQVSLERASEFAKLVEAGDWEAVMRAASQLEGTESVTSGLFDSRQSLLEEMSAGNQDGGSPVSLSDNAAIRAEVEELVRQVVPDEIDNIDEMLTQFRGREQDLIATLRTMQDQRGNTPGSDNDVFASPGIMSVAPSSSSVFESDSIKSPFWDDESRTNSSLNNGSEKGSSSSRSMERDDGS</sequence>
<protein>
    <submittedName>
        <fullName evidence="2">Uncharacterized protein</fullName>
    </submittedName>
</protein>
<feature type="compositionally biased region" description="Low complexity" evidence="1">
    <location>
        <begin position="746"/>
        <end position="776"/>
    </location>
</feature>
<feature type="region of interest" description="Disordered" evidence="1">
    <location>
        <begin position="1"/>
        <end position="24"/>
    </location>
</feature>
<accession>A0ABD3QXF4</accession>
<keyword evidence="3" id="KW-1185">Reference proteome</keyword>
<dbReference type="AlphaFoldDB" id="A0ABD3QXF4"/>
<dbReference type="Proteomes" id="UP001530400">
    <property type="component" value="Unassembled WGS sequence"/>
</dbReference>
<feature type="compositionally biased region" description="Polar residues" evidence="1">
    <location>
        <begin position="889"/>
        <end position="899"/>
    </location>
</feature>
<dbReference type="EMBL" id="JALLPJ020000016">
    <property type="protein sequence ID" value="KAL3804987.1"/>
    <property type="molecule type" value="Genomic_DNA"/>
</dbReference>
<gene>
    <name evidence="2" type="ORF">ACHAWO_001845</name>
</gene>
<feature type="compositionally biased region" description="Polar residues" evidence="1">
    <location>
        <begin position="790"/>
        <end position="804"/>
    </location>
</feature>
<name>A0ABD3QXF4_9STRA</name>
<evidence type="ECO:0000313" key="2">
    <source>
        <dbReference type="EMBL" id="KAL3804987.1"/>
    </source>
</evidence>
<feature type="compositionally biased region" description="Polar residues" evidence="1">
    <location>
        <begin position="1"/>
        <end position="12"/>
    </location>
</feature>
<dbReference type="PANTHER" id="PTHR34823">
    <property type="entry name" value="GLCNAC-BINDING PROTEIN A"/>
    <property type="match status" value="1"/>
</dbReference>
<feature type="compositionally biased region" description="Low complexity" evidence="1">
    <location>
        <begin position="157"/>
        <end position="167"/>
    </location>
</feature>
<feature type="compositionally biased region" description="Polar residues" evidence="1">
    <location>
        <begin position="813"/>
        <end position="823"/>
    </location>
</feature>
<feature type="region of interest" description="Disordered" evidence="1">
    <location>
        <begin position="145"/>
        <end position="167"/>
    </location>
</feature>
<dbReference type="PANTHER" id="PTHR34823:SF1">
    <property type="entry name" value="CHITIN-BINDING TYPE-4 DOMAIN-CONTAINING PROTEIN"/>
    <property type="match status" value="1"/>
</dbReference>
<comment type="caution">
    <text evidence="2">The sequence shown here is derived from an EMBL/GenBank/DDBJ whole genome shotgun (WGS) entry which is preliminary data.</text>
</comment>